<dbReference type="FunFam" id="2.40.30.10:FF:000006">
    <property type="entry name" value="Elongation factor G"/>
    <property type="match status" value="1"/>
</dbReference>
<sequence>MSRIHAIEDYRNFGIMAHIDAGKTTTTERILYYTGKSHKIGEVHDGAATMDWMTQEQERGITITSAATTAFWHGKRLNIIDTPGHVDFTIEVERSLRVLDGAVCVLDGNQGVEPQTETVWRQADKYNVPRIVFVNKMDKTGADFFRCVEMIIDRVDGKPVCCQLPIGSENNFKGIIDLVRMKAVVWDNEELGAKYHDEEIPAELLDQAVEYRGKLLEAAVELDDDVLSAYLEGVEPDEATLKGLIRKAVIGRVFNPVFCGSAFKNKGVQPLLDAVCDFLPSPIDRGAIKGIDFDTEEETVRNPSDSDPLSVLAFKIMDDPFVGTITFCRVYSGKLEAGMGLLNSTRDKKERVGRMLLMHANNREDIKEAYAGDIVALAGLKEVRTGDTLCDPAKPVILEKMEFPEPVIEIAIEPKSKADQEKLGLALAKLAAEDPSFRVSTDFESGQTILKGMGELHLDIKVDILKRTYKVDANIGAPQVAYRETITRKTEIDYTHKKQTGGTGQFARVKFVVEPNEVGKGFAFESKIIGGAVPKEYIPGVNKGLESVLGSGVLAGFPVVDVKVELVDGAYHEVDSSALAFEIASRAAFREALQKGGAVLLEPIMKVEVVTPEDYTGSVIGDLNSRRGQIQGQDMRGNANVVNAMVPLANMFGYVNTLRSFSQGRATFTMQFDHYEQVPSNVAQEVQAKYA</sequence>
<dbReference type="Gene3D" id="3.40.50.300">
    <property type="entry name" value="P-loop containing nucleotide triphosphate hydrolases"/>
    <property type="match status" value="1"/>
</dbReference>
<keyword evidence="4 9" id="KW-0547">Nucleotide-binding</keyword>
<dbReference type="AlphaFoldDB" id="A0A1G4UTC5"/>
<dbReference type="InterPro" id="IPR041095">
    <property type="entry name" value="EFG_II"/>
</dbReference>
<dbReference type="GO" id="GO:0003746">
    <property type="term" value="F:translation elongation factor activity"/>
    <property type="evidence" value="ECO:0007669"/>
    <property type="project" value="UniProtKB-UniRule"/>
</dbReference>
<dbReference type="PANTHER" id="PTHR43261:SF1">
    <property type="entry name" value="RIBOSOME-RELEASING FACTOR 2, MITOCHONDRIAL"/>
    <property type="match status" value="1"/>
</dbReference>
<dbReference type="HAMAP" id="MF_00054_B">
    <property type="entry name" value="EF_G_EF_2_B"/>
    <property type="match status" value="1"/>
</dbReference>
<dbReference type="GO" id="GO:0005525">
    <property type="term" value="F:GTP binding"/>
    <property type="evidence" value="ECO:0007669"/>
    <property type="project" value="UniProtKB-UniRule"/>
</dbReference>
<dbReference type="NCBIfam" id="TIGR00484">
    <property type="entry name" value="EF-G"/>
    <property type="match status" value="1"/>
</dbReference>
<dbReference type="PANTHER" id="PTHR43261">
    <property type="entry name" value="TRANSLATION ELONGATION FACTOR G-RELATED"/>
    <property type="match status" value="1"/>
</dbReference>
<dbReference type="InterPro" id="IPR009022">
    <property type="entry name" value="EFG_III"/>
</dbReference>
<dbReference type="Gene3D" id="3.30.70.870">
    <property type="entry name" value="Elongation Factor G (Translational Gtpase), domain 3"/>
    <property type="match status" value="1"/>
</dbReference>
<dbReference type="PROSITE" id="PS51722">
    <property type="entry name" value="G_TR_2"/>
    <property type="match status" value="1"/>
</dbReference>
<dbReference type="InterPro" id="IPR014721">
    <property type="entry name" value="Ribsml_uS5_D2-typ_fold_subgr"/>
</dbReference>
<dbReference type="InterPro" id="IPR004161">
    <property type="entry name" value="EFTu-like_2"/>
</dbReference>
<evidence type="ECO:0000256" key="2">
    <source>
        <dbReference type="ARBA" id="ARBA00017872"/>
    </source>
</evidence>
<dbReference type="Pfam" id="PF03144">
    <property type="entry name" value="GTP_EFTU_D2"/>
    <property type="match status" value="1"/>
</dbReference>
<comment type="subcellular location">
    <subcellularLocation>
        <location evidence="9">Cytoplasm</location>
    </subcellularLocation>
</comment>
<dbReference type="GO" id="GO:0005737">
    <property type="term" value="C:cytoplasm"/>
    <property type="evidence" value="ECO:0007669"/>
    <property type="project" value="UniProtKB-SubCell"/>
</dbReference>
<dbReference type="SMART" id="SM00838">
    <property type="entry name" value="EFG_C"/>
    <property type="match status" value="1"/>
</dbReference>
<dbReference type="FunFam" id="3.30.70.240:FF:000001">
    <property type="entry name" value="Elongation factor G"/>
    <property type="match status" value="1"/>
</dbReference>
<dbReference type="InterPro" id="IPR000640">
    <property type="entry name" value="EFG_V-like"/>
</dbReference>
<dbReference type="GO" id="GO:0097216">
    <property type="term" value="F:guanosine tetraphosphate binding"/>
    <property type="evidence" value="ECO:0007669"/>
    <property type="project" value="UniProtKB-ARBA"/>
</dbReference>
<evidence type="ECO:0000256" key="6">
    <source>
        <dbReference type="ARBA" id="ARBA00022917"/>
    </source>
</evidence>
<dbReference type="SUPFAM" id="SSF54211">
    <property type="entry name" value="Ribosomal protein S5 domain 2-like"/>
    <property type="match status" value="1"/>
</dbReference>
<dbReference type="InterPro" id="IPR035647">
    <property type="entry name" value="EFG_III/V"/>
</dbReference>
<evidence type="ECO:0000256" key="3">
    <source>
        <dbReference type="ARBA" id="ARBA00022490"/>
    </source>
</evidence>
<dbReference type="STRING" id="177413.SAMN05660859_0359"/>
<comment type="similarity">
    <text evidence="1 9">Belongs to the TRAFAC class translation factor GTPase superfamily. Classic translation factor GTPase family. EF-G/EF-2 subfamily.</text>
</comment>
<evidence type="ECO:0000313" key="12">
    <source>
        <dbReference type="Proteomes" id="UP000198889"/>
    </source>
</evidence>
<dbReference type="EMBL" id="FMTP01000015">
    <property type="protein sequence ID" value="SCW96896.1"/>
    <property type="molecule type" value="Genomic_DNA"/>
</dbReference>
<dbReference type="GO" id="GO:0003924">
    <property type="term" value="F:GTPase activity"/>
    <property type="evidence" value="ECO:0007669"/>
    <property type="project" value="InterPro"/>
</dbReference>
<dbReference type="CDD" id="cd01434">
    <property type="entry name" value="EFG_mtEFG1_IV"/>
    <property type="match status" value="1"/>
</dbReference>
<feature type="domain" description="Tr-type G" evidence="10">
    <location>
        <begin position="8"/>
        <end position="283"/>
    </location>
</feature>
<keyword evidence="12" id="KW-1185">Reference proteome</keyword>
<dbReference type="InterPro" id="IPR000795">
    <property type="entry name" value="T_Tr_GTP-bd_dom"/>
</dbReference>
<dbReference type="Pfam" id="PF03764">
    <property type="entry name" value="EFG_IV"/>
    <property type="match status" value="1"/>
</dbReference>
<reference evidence="12" key="1">
    <citation type="submission" date="2016-10" db="EMBL/GenBank/DDBJ databases">
        <authorList>
            <person name="Varghese N."/>
            <person name="Submissions S."/>
        </authorList>
    </citation>
    <scope>NUCLEOTIDE SEQUENCE [LARGE SCALE GENOMIC DNA]</scope>
    <source>
        <strain evidence="12">CGMCC 1.1761</strain>
    </source>
</reference>
<dbReference type="Proteomes" id="UP000198889">
    <property type="component" value="Unassembled WGS sequence"/>
</dbReference>
<evidence type="ECO:0000256" key="5">
    <source>
        <dbReference type="ARBA" id="ARBA00022768"/>
    </source>
</evidence>
<name>A0A1G4UTC5_9HYPH</name>
<dbReference type="GO" id="GO:0032790">
    <property type="term" value="P:ribosome disassembly"/>
    <property type="evidence" value="ECO:0007669"/>
    <property type="project" value="TreeGrafter"/>
</dbReference>
<evidence type="ECO:0000259" key="10">
    <source>
        <dbReference type="PROSITE" id="PS51722"/>
    </source>
</evidence>
<evidence type="ECO:0000313" key="11">
    <source>
        <dbReference type="EMBL" id="SCW96896.1"/>
    </source>
</evidence>
<feature type="binding site" evidence="9">
    <location>
        <begin position="17"/>
        <end position="24"/>
    </location>
    <ligand>
        <name>GTP</name>
        <dbReference type="ChEBI" id="CHEBI:37565"/>
    </ligand>
</feature>
<dbReference type="CDD" id="cd04088">
    <property type="entry name" value="EFG_mtEFG_II"/>
    <property type="match status" value="1"/>
</dbReference>
<gene>
    <name evidence="9" type="primary">fusA</name>
    <name evidence="11" type="ORF">SAMN05660859_0359</name>
</gene>
<evidence type="ECO:0000256" key="8">
    <source>
        <dbReference type="ARBA" id="ARBA00024731"/>
    </source>
</evidence>
<feature type="binding site" evidence="9">
    <location>
        <begin position="135"/>
        <end position="138"/>
    </location>
    <ligand>
        <name>GTP</name>
        <dbReference type="ChEBI" id="CHEBI:37565"/>
    </ligand>
</feature>
<dbReference type="Pfam" id="PF00679">
    <property type="entry name" value="EFG_C"/>
    <property type="match status" value="1"/>
</dbReference>
<dbReference type="InterPro" id="IPR047872">
    <property type="entry name" value="EFG_IV"/>
</dbReference>
<dbReference type="SUPFAM" id="SSF54980">
    <property type="entry name" value="EF-G C-terminal domain-like"/>
    <property type="match status" value="2"/>
</dbReference>
<dbReference type="InterPro" id="IPR020568">
    <property type="entry name" value="Ribosomal_Su5_D2-typ_SF"/>
</dbReference>
<dbReference type="FunFam" id="3.30.230.10:FF:000003">
    <property type="entry name" value="Elongation factor G"/>
    <property type="match status" value="1"/>
</dbReference>
<dbReference type="Gene3D" id="2.40.30.10">
    <property type="entry name" value="Translation factors"/>
    <property type="match status" value="1"/>
</dbReference>
<dbReference type="CDD" id="cd03713">
    <property type="entry name" value="EFG_mtEFG_C"/>
    <property type="match status" value="1"/>
</dbReference>
<dbReference type="CDD" id="cd01886">
    <property type="entry name" value="EF-G"/>
    <property type="match status" value="1"/>
</dbReference>
<evidence type="ECO:0000256" key="7">
    <source>
        <dbReference type="ARBA" id="ARBA00023134"/>
    </source>
</evidence>
<dbReference type="PROSITE" id="PS00301">
    <property type="entry name" value="G_TR_1"/>
    <property type="match status" value="1"/>
</dbReference>
<keyword evidence="3 9" id="KW-0963">Cytoplasm</keyword>
<dbReference type="InterPro" id="IPR004540">
    <property type="entry name" value="Transl_elong_EFG/EF2"/>
</dbReference>
<dbReference type="CDD" id="cd16262">
    <property type="entry name" value="EFG_III"/>
    <property type="match status" value="1"/>
</dbReference>
<dbReference type="InterPro" id="IPR005225">
    <property type="entry name" value="Small_GTP-bd"/>
</dbReference>
<dbReference type="InterPro" id="IPR031157">
    <property type="entry name" value="G_TR_CS"/>
</dbReference>
<feature type="binding site" evidence="9">
    <location>
        <begin position="81"/>
        <end position="85"/>
    </location>
    <ligand>
        <name>GTP</name>
        <dbReference type="ChEBI" id="CHEBI:37565"/>
    </ligand>
</feature>
<protein>
    <recommendedName>
        <fullName evidence="2 9">Elongation factor G</fullName>
        <shortName evidence="9">EF-G</shortName>
    </recommendedName>
</protein>
<dbReference type="SUPFAM" id="SSF52540">
    <property type="entry name" value="P-loop containing nucleoside triphosphate hydrolases"/>
    <property type="match status" value="1"/>
</dbReference>
<dbReference type="InterPro" id="IPR035649">
    <property type="entry name" value="EFG_V"/>
</dbReference>
<dbReference type="PRINTS" id="PR00315">
    <property type="entry name" value="ELONGATNFCT"/>
</dbReference>
<comment type="function">
    <text evidence="8 9">Catalyzes the GTP-dependent ribosomal translocation step during translation elongation. During this step, the ribosome changes from the pre-translocational (PRE) to the post-translocational (POST) state as the newly formed A-site-bound peptidyl-tRNA and P-site-bound deacylated tRNA move to the P and E sites, respectively. Catalyzes the coordinated movement of the two tRNA molecules, the mRNA and conformational changes in the ribosome.</text>
</comment>
<dbReference type="FunFam" id="3.30.70.870:FF:000001">
    <property type="entry name" value="Elongation factor G"/>
    <property type="match status" value="1"/>
</dbReference>
<dbReference type="SMART" id="SM00889">
    <property type="entry name" value="EFG_IV"/>
    <property type="match status" value="1"/>
</dbReference>
<dbReference type="Pfam" id="PF14492">
    <property type="entry name" value="EFG_III"/>
    <property type="match status" value="1"/>
</dbReference>
<keyword evidence="6 9" id="KW-0648">Protein biosynthesis</keyword>
<dbReference type="NCBIfam" id="NF009379">
    <property type="entry name" value="PRK12740.1-3"/>
    <property type="match status" value="1"/>
</dbReference>
<dbReference type="InterPro" id="IPR027417">
    <property type="entry name" value="P-loop_NTPase"/>
</dbReference>
<dbReference type="FunFam" id="3.40.50.300:FF:000029">
    <property type="entry name" value="Elongation factor G"/>
    <property type="match status" value="1"/>
</dbReference>
<dbReference type="NCBIfam" id="NF009381">
    <property type="entry name" value="PRK12740.1-5"/>
    <property type="match status" value="1"/>
</dbReference>
<accession>A0A1G4UTC5</accession>
<dbReference type="RefSeq" id="WP_091444727.1">
    <property type="nucleotide sequence ID" value="NZ_FMTP01000015.1"/>
</dbReference>
<dbReference type="NCBIfam" id="TIGR00231">
    <property type="entry name" value="small_GTP"/>
    <property type="match status" value="1"/>
</dbReference>
<evidence type="ECO:0000256" key="1">
    <source>
        <dbReference type="ARBA" id="ARBA00005870"/>
    </source>
</evidence>
<dbReference type="Gene3D" id="3.30.230.10">
    <property type="match status" value="1"/>
</dbReference>
<keyword evidence="5 9" id="KW-0251">Elongation factor</keyword>
<dbReference type="InterPro" id="IPR009000">
    <property type="entry name" value="Transl_B-barrel_sf"/>
</dbReference>
<dbReference type="InterPro" id="IPR005517">
    <property type="entry name" value="Transl_elong_EFG/EF2_IV"/>
</dbReference>
<proteinExistence type="inferred from homology"/>
<dbReference type="Pfam" id="PF00009">
    <property type="entry name" value="GTP_EFTU"/>
    <property type="match status" value="1"/>
</dbReference>
<dbReference type="SUPFAM" id="SSF50447">
    <property type="entry name" value="Translation proteins"/>
    <property type="match status" value="1"/>
</dbReference>
<evidence type="ECO:0000256" key="4">
    <source>
        <dbReference type="ARBA" id="ARBA00022741"/>
    </source>
</evidence>
<organism evidence="11 12">
    <name type="scientific">Ancylobacter rudongensis</name>
    <dbReference type="NCBI Taxonomy" id="177413"/>
    <lineage>
        <taxon>Bacteria</taxon>
        <taxon>Pseudomonadati</taxon>
        <taxon>Pseudomonadota</taxon>
        <taxon>Alphaproteobacteria</taxon>
        <taxon>Hyphomicrobiales</taxon>
        <taxon>Xanthobacteraceae</taxon>
        <taxon>Ancylobacter</taxon>
    </lineage>
</organism>
<dbReference type="Gene3D" id="3.30.70.240">
    <property type="match status" value="1"/>
</dbReference>
<evidence type="ECO:0000256" key="9">
    <source>
        <dbReference type="HAMAP-Rule" id="MF_00054"/>
    </source>
</evidence>
<keyword evidence="7 9" id="KW-0342">GTP-binding</keyword>